<dbReference type="SUPFAM" id="SSF51658">
    <property type="entry name" value="Xylose isomerase-like"/>
    <property type="match status" value="1"/>
</dbReference>
<dbReference type="InterPro" id="IPR050312">
    <property type="entry name" value="IolE/XylAMocC-like"/>
</dbReference>
<evidence type="ECO:0000313" key="2">
    <source>
        <dbReference type="EMBL" id="MEJ6012124.1"/>
    </source>
</evidence>
<gene>
    <name evidence="2" type="ORF">WG900_19645</name>
</gene>
<dbReference type="Gene3D" id="3.20.20.150">
    <property type="entry name" value="Divalent-metal-dependent TIM barrel enzymes"/>
    <property type="match status" value="1"/>
</dbReference>
<keyword evidence="2" id="KW-0413">Isomerase</keyword>
<dbReference type="PANTHER" id="PTHR12110">
    <property type="entry name" value="HYDROXYPYRUVATE ISOMERASE"/>
    <property type="match status" value="1"/>
</dbReference>
<dbReference type="InterPro" id="IPR013022">
    <property type="entry name" value="Xyl_isomerase-like_TIM-brl"/>
</dbReference>
<dbReference type="Pfam" id="PF01261">
    <property type="entry name" value="AP_endonuc_2"/>
    <property type="match status" value="1"/>
</dbReference>
<dbReference type="GO" id="GO:0016853">
    <property type="term" value="F:isomerase activity"/>
    <property type="evidence" value="ECO:0007669"/>
    <property type="project" value="UniProtKB-KW"/>
</dbReference>
<sequence>MAVNSRLSVDAMCSFRWSFEQDLALWTSLGVRHAGLLISKISDAPAQRMRQLADAGIGCSTLIVGSYDLSSPSSWEATRASHREAIDLVAGIGGHSIYFTPGRTVRLDWDEDASLLAEAVKPTVAYGSEKGVKVAIEPTQRTSVSFITSLADAVDMVELSGLSIVADFANIWTQRDLGQVFKRAMPHVALIQIDDVVIGSSGRPAPGGRAHIGKGELPVQRFMQDVIDAGYTGVFDLEVVPADFSAATDEAELREGIMAASALLDAMGIS</sequence>
<evidence type="ECO:0000259" key="1">
    <source>
        <dbReference type="Pfam" id="PF01261"/>
    </source>
</evidence>
<dbReference type="Proteomes" id="UP001379235">
    <property type="component" value="Unassembled WGS sequence"/>
</dbReference>
<dbReference type="InterPro" id="IPR036237">
    <property type="entry name" value="Xyl_isomerase-like_sf"/>
</dbReference>
<organism evidence="2 3">
    <name type="scientific">Novosphingobium aquae</name>
    <dbReference type="NCBI Taxonomy" id="3133435"/>
    <lineage>
        <taxon>Bacteria</taxon>
        <taxon>Pseudomonadati</taxon>
        <taxon>Pseudomonadota</taxon>
        <taxon>Alphaproteobacteria</taxon>
        <taxon>Sphingomonadales</taxon>
        <taxon>Sphingomonadaceae</taxon>
        <taxon>Novosphingobium</taxon>
    </lineage>
</organism>
<dbReference type="RefSeq" id="WP_339970003.1">
    <property type="nucleotide sequence ID" value="NZ_JBBHJY010000014.1"/>
</dbReference>
<feature type="domain" description="Xylose isomerase-like TIM barrel" evidence="1">
    <location>
        <begin position="40"/>
        <end position="256"/>
    </location>
</feature>
<evidence type="ECO:0000313" key="3">
    <source>
        <dbReference type="Proteomes" id="UP001379235"/>
    </source>
</evidence>
<comment type="caution">
    <text evidence="2">The sequence shown here is derived from an EMBL/GenBank/DDBJ whole genome shotgun (WGS) entry which is preliminary data.</text>
</comment>
<proteinExistence type="predicted"/>
<keyword evidence="3" id="KW-1185">Reference proteome</keyword>
<dbReference type="EMBL" id="JBBHJY010000014">
    <property type="protein sequence ID" value="MEJ6012124.1"/>
    <property type="molecule type" value="Genomic_DNA"/>
</dbReference>
<dbReference type="PANTHER" id="PTHR12110:SF52">
    <property type="entry name" value="XYLOSE ISOMERASE"/>
    <property type="match status" value="1"/>
</dbReference>
<name>A0ABU8SDT3_9SPHN</name>
<accession>A0ABU8SDT3</accession>
<protein>
    <submittedName>
        <fullName evidence="2">Sugar phosphate isomerase/epimerase</fullName>
    </submittedName>
</protein>
<reference evidence="2 3" key="1">
    <citation type="submission" date="2024-03" db="EMBL/GenBank/DDBJ databases">
        <authorList>
            <person name="Jo J.-H."/>
        </authorList>
    </citation>
    <scope>NUCLEOTIDE SEQUENCE [LARGE SCALE GENOMIC DNA]</scope>
    <source>
        <strain evidence="2 3">AS3R-12</strain>
    </source>
</reference>